<keyword evidence="3" id="KW-1185">Reference proteome</keyword>
<dbReference type="Proteomes" id="UP000573327">
    <property type="component" value="Unassembled WGS sequence"/>
</dbReference>
<sequence>MASGNDHSGGNGGSEGAAHGNAAQGAQLQLAQQLARETLNADHQALELDAKLAFRAENRS</sequence>
<organism evidence="2 3">
    <name type="scientific">Kitasatospora gansuensis</name>
    <dbReference type="NCBI Taxonomy" id="258050"/>
    <lineage>
        <taxon>Bacteria</taxon>
        <taxon>Bacillati</taxon>
        <taxon>Actinomycetota</taxon>
        <taxon>Actinomycetes</taxon>
        <taxon>Kitasatosporales</taxon>
        <taxon>Streptomycetaceae</taxon>
        <taxon>Kitasatospora</taxon>
    </lineage>
</organism>
<name>A0A7W7S6P5_9ACTN</name>
<dbReference type="RefSeq" id="WP_184911176.1">
    <property type="nucleotide sequence ID" value="NZ_JACHJR010000001.1"/>
</dbReference>
<dbReference type="EMBL" id="JACHJR010000001">
    <property type="protein sequence ID" value="MBB4944915.1"/>
    <property type="molecule type" value="Genomic_DNA"/>
</dbReference>
<reference evidence="2 3" key="1">
    <citation type="submission" date="2020-08" db="EMBL/GenBank/DDBJ databases">
        <title>Sequencing the genomes of 1000 actinobacteria strains.</title>
        <authorList>
            <person name="Klenk H.-P."/>
        </authorList>
    </citation>
    <scope>NUCLEOTIDE SEQUENCE [LARGE SCALE GENOMIC DNA]</scope>
    <source>
        <strain evidence="2 3">DSM 44786</strain>
    </source>
</reference>
<feature type="region of interest" description="Disordered" evidence="1">
    <location>
        <begin position="1"/>
        <end position="26"/>
    </location>
</feature>
<feature type="compositionally biased region" description="Low complexity" evidence="1">
    <location>
        <begin position="16"/>
        <end position="26"/>
    </location>
</feature>
<evidence type="ECO:0000313" key="3">
    <source>
        <dbReference type="Proteomes" id="UP000573327"/>
    </source>
</evidence>
<proteinExistence type="predicted"/>
<evidence type="ECO:0000256" key="1">
    <source>
        <dbReference type="SAM" id="MobiDB-lite"/>
    </source>
</evidence>
<dbReference type="AlphaFoldDB" id="A0A7W7S6P5"/>
<gene>
    <name evidence="2" type="ORF">F4556_000450</name>
</gene>
<protein>
    <submittedName>
        <fullName evidence="2">Uncharacterized protein</fullName>
    </submittedName>
</protein>
<evidence type="ECO:0000313" key="2">
    <source>
        <dbReference type="EMBL" id="MBB4944915.1"/>
    </source>
</evidence>
<comment type="caution">
    <text evidence="2">The sequence shown here is derived from an EMBL/GenBank/DDBJ whole genome shotgun (WGS) entry which is preliminary data.</text>
</comment>
<accession>A0A7W7S6P5</accession>